<feature type="compositionally biased region" description="Polar residues" evidence="1">
    <location>
        <begin position="225"/>
        <end position="272"/>
    </location>
</feature>
<keyword evidence="2" id="KW-0472">Membrane</keyword>
<evidence type="ECO:0000256" key="2">
    <source>
        <dbReference type="SAM" id="Phobius"/>
    </source>
</evidence>
<dbReference type="RefSeq" id="WP_390207016.1">
    <property type="nucleotide sequence ID" value="NZ_JBHSZC010000006.1"/>
</dbReference>
<accession>A0ABD5YZ41</accession>
<keyword evidence="2" id="KW-1133">Transmembrane helix</keyword>
<organism evidence="3 4">
    <name type="scientific">Halocatena marina</name>
    <dbReference type="NCBI Taxonomy" id="2934937"/>
    <lineage>
        <taxon>Archaea</taxon>
        <taxon>Methanobacteriati</taxon>
        <taxon>Methanobacteriota</taxon>
        <taxon>Stenosarchaea group</taxon>
        <taxon>Halobacteria</taxon>
        <taxon>Halobacteriales</taxon>
        <taxon>Natronomonadaceae</taxon>
        <taxon>Halocatena</taxon>
    </lineage>
</organism>
<proteinExistence type="predicted"/>
<sequence length="308" mass="31978">MPTTHTSSTSHRNRIATLAVVVCLGCILIAPITVGSGLGVTTTGPPVASAQTDQKPMHTLVIRSDGSSGKYLLTATGTTSIRKTEASDVHQPPVVQGSVGKNDGKDVIRYTGHITSFKHQGNLQVTLNGRSAPPEVLNGNYLNVSTSKHTKSRYRMVASGTIIAGEEAEGNDLAPKNDSRVEGHVSKQDRQDSFYYTGEFVSGAASTKLSLAANGQPISMYKRGSTPTDSPNGPNSPPSTAKQTATEPGTTAREQSTSPSIHPSQTAESGSKGTDRPDGGGGLSLLELVGGIIGMLVVAVLGLLFLSQ</sequence>
<evidence type="ECO:0000313" key="3">
    <source>
        <dbReference type="EMBL" id="MFC7193180.1"/>
    </source>
</evidence>
<evidence type="ECO:0000313" key="4">
    <source>
        <dbReference type="Proteomes" id="UP001596417"/>
    </source>
</evidence>
<reference evidence="3 4" key="1">
    <citation type="journal article" date="2019" name="Int. J. Syst. Evol. Microbiol.">
        <title>The Global Catalogue of Microorganisms (GCM) 10K type strain sequencing project: providing services to taxonomists for standard genome sequencing and annotation.</title>
        <authorList>
            <consortium name="The Broad Institute Genomics Platform"/>
            <consortium name="The Broad Institute Genome Sequencing Center for Infectious Disease"/>
            <person name="Wu L."/>
            <person name="Ma J."/>
        </authorList>
    </citation>
    <scope>NUCLEOTIDE SEQUENCE [LARGE SCALE GENOMIC DNA]</scope>
    <source>
        <strain evidence="3 4">RDMS1</strain>
    </source>
</reference>
<keyword evidence="4" id="KW-1185">Reference proteome</keyword>
<protein>
    <submittedName>
        <fullName evidence="3">Uncharacterized protein</fullName>
    </submittedName>
</protein>
<feature type="transmembrane region" description="Helical" evidence="2">
    <location>
        <begin position="285"/>
        <end position="306"/>
    </location>
</feature>
<dbReference type="EMBL" id="JBHTAX010000007">
    <property type="protein sequence ID" value="MFC7193180.1"/>
    <property type="molecule type" value="Genomic_DNA"/>
</dbReference>
<feature type="region of interest" description="Disordered" evidence="1">
    <location>
        <begin position="83"/>
        <end position="102"/>
    </location>
</feature>
<gene>
    <name evidence="3" type="ORF">ACFQL7_27615</name>
</gene>
<dbReference type="Proteomes" id="UP001596417">
    <property type="component" value="Unassembled WGS sequence"/>
</dbReference>
<keyword evidence="2" id="KW-0812">Transmembrane</keyword>
<feature type="compositionally biased region" description="Basic and acidic residues" evidence="1">
    <location>
        <begin position="175"/>
        <end position="187"/>
    </location>
</feature>
<evidence type="ECO:0000256" key="1">
    <source>
        <dbReference type="SAM" id="MobiDB-lite"/>
    </source>
</evidence>
<feature type="region of interest" description="Disordered" evidence="1">
    <location>
        <begin position="168"/>
        <end position="187"/>
    </location>
</feature>
<name>A0ABD5YZ41_9EURY</name>
<dbReference type="AlphaFoldDB" id="A0ABD5YZ41"/>
<feature type="region of interest" description="Disordered" evidence="1">
    <location>
        <begin position="218"/>
        <end position="278"/>
    </location>
</feature>
<comment type="caution">
    <text evidence="3">The sequence shown here is derived from an EMBL/GenBank/DDBJ whole genome shotgun (WGS) entry which is preliminary data.</text>
</comment>